<evidence type="ECO:0000256" key="3">
    <source>
        <dbReference type="SAM" id="Coils"/>
    </source>
</evidence>
<dbReference type="PROSITE" id="PS50893">
    <property type="entry name" value="ABC_TRANSPORTER_2"/>
    <property type="match status" value="2"/>
</dbReference>
<evidence type="ECO:0000256" key="2">
    <source>
        <dbReference type="ARBA" id="ARBA00022840"/>
    </source>
</evidence>
<proteinExistence type="predicted"/>
<evidence type="ECO:0000313" key="6">
    <source>
        <dbReference type="Proteomes" id="UP000320801"/>
    </source>
</evidence>
<gene>
    <name evidence="5" type="ORF">E1I18_00435</name>
</gene>
<dbReference type="RefSeq" id="WP_141483639.1">
    <property type="nucleotide sequence ID" value="NZ_SMDN01000001.1"/>
</dbReference>
<name>A0A507SYN5_9BACT</name>
<keyword evidence="1" id="KW-0547">Nucleotide-binding</keyword>
<sequence>MFAVEFRNITKTFPGIIANSDVSFKIKKGTIHALIGENGAGKSTLMSILFGLYEQTSGEILVNGNKVLFTGPNDANEAGIGMVHQHFKLVDIYTNLDNIILGDEWVKKFDVINRNIAIKKIKALQNTYNLHFDLFQKSGDATVSTQQKVEIMKMLYRGNEILVFDEPTAVLTDEEIQGLLQSFEIFKKAGKTIIFISHKLKEIEQVADTATVLRLGKVAGNFDVKNTTTEELIKAMVGSDVIEVKNSMPATREDVVFSLKNISTHNLHKNLKNISFDVHAGEIFAIAGISGNGQEELEHVVGGLVSPSKGSIFLRVKDNKNNTYALKDITKKSAYVRSKDHMAYIPADRHHHGVILDYTIEENSIIRRLWDKQFQSLGVLKQKNIAKFTDEIIQKYDVRSSQGAKSIARSLSGGNQQKFIVGREMLFDHDFIIIVQPTRGMDIGAITNIHSEIIKEKQNGKAILLISYELDEVLALADTIAVINEGRILSIQDAKDVSRQQIGKFMSSSTNDNADIWFDPENVDESRESYLNIVEKKYNSLIEKSKLNIATLKSALYIAKTTRASKDHLDEIKQNFKEAQQQLQQVQNEHKNQIKEAKNNFEIIFYQKLDEEHADIWFDANNIQKSMSNYLKITNLKYVALIKKQKLNIESLRHQNKQFNKQFLAEIKECDLNFEQIYNQQQELEEKELWFDKDNKQESKNKLLASISTKYNDLNKDINENINLALQQIKQLNQELKSEINDINANFEEIFNQKLNEVKGEEEAINNAV</sequence>
<feature type="coiled-coil region" evidence="3">
    <location>
        <begin position="642"/>
        <end position="687"/>
    </location>
</feature>
<dbReference type="PROSITE" id="PS00211">
    <property type="entry name" value="ABC_TRANSPORTER_1"/>
    <property type="match status" value="1"/>
</dbReference>
<protein>
    <submittedName>
        <fullName evidence="5">ATP-binding cassette domain-containing protein</fullName>
    </submittedName>
</protein>
<feature type="coiled-coil region" evidence="3">
    <location>
        <begin position="562"/>
        <end position="600"/>
    </location>
</feature>
<dbReference type="PANTHER" id="PTHR43790:SF4">
    <property type="entry name" value="GUANOSINE IMPORT ATP-BINDING PROTEIN NUPO"/>
    <property type="match status" value="1"/>
</dbReference>
<dbReference type="GO" id="GO:0005524">
    <property type="term" value="F:ATP binding"/>
    <property type="evidence" value="ECO:0007669"/>
    <property type="project" value="UniProtKB-KW"/>
</dbReference>
<dbReference type="CDD" id="cd03215">
    <property type="entry name" value="ABC_Carb_Monos_II"/>
    <property type="match status" value="1"/>
</dbReference>
<reference evidence="5 6" key="1">
    <citation type="submission" date="2019-03" db="EMBL/GenBank/DDBJ databases">
        <title>Characterization of a novel Mycoplasma cynos real-time PCR assay.</title>
        <authorList>
            <person name="Tallmadge R.L."/>
            <person name="Mitchell P.K."/>
            <person name="Goodman L."/>
        </authorList>
    </citation>
    <scope>NUCLEOTIDE SEQUENCE [LARGE SCALE GENOMIC DNA]</scope>
    <source>
        <strain evidence="5 6">1642</strain>
    </source>
</reference>
<feature type="domain" description="ABC transporter" evidence="4">
    <location>
        <begin position="250"/>
        <end position="510"/>
    </location>
</feature>
<dbReference type="InterPro" id="IPR027417">
    <property type="entry name" value="P-loop_NTPase"/>
</dbReference>
<dbReference type="InterPro" id="IPR017871">
    <property type="entry name" value="ABC_transporter-like_CS"/>
</dbReference>
<accession>A0A507SYN5</accession>
<dbReference type="GO" id="GO:0016887">
    <property type="term" value="F:ATP hydrolysis activity"/>
    <property type="evidence" value="ECO:0007669"/>
    <property type="project" value="InterPro"/>
</dbReference>
<dbReference type="InterPro" id="IPR003593">
    <property type="entry name" value="AAA+_ATPase"/>
</dbReference>
<dbReference type="SUPFAM" id="SSF52540">
    <property type="entry name" value="P-loop containing nucleoside triphosphate hydrolases"/>
    <property type="match status" value="2"/>
</dbReference>
<dbReference type="CDD" id="cd03216">
    <property type="entry name" value="ABC_Carb_Monos_I"/>
    <property type="match status" value="1"/>
</dbReference>
<dbReference type="InterPro" id="IPR050107">
    <property type="entry name" value="ABC_carbohydrate_import_ATPase"/>
</dbReference>
<evidence type="ECO:0000259" key="4">
    <source>
        <dbReference type="PROSITE" id="PS50893"/>
    </source>
</evidence>
<dbReference type="SMART" id="SM00382">
    <property type="entry name" value="AAA"/>
    <property type="match status" value="1"/>
</dbReference>
<dbReference type="OrthoDB" id="9771863at2"/>
<evidence type="ECO:0000256" key="1">
    <source>
        <dbReference type="ARBA" id="ARBA00022741"/>
    </source>
</evidence>
<keyword evidence="3" id="KW-0175">Coiled coil</keyword>
<comment type="caution">
    <text evidence="5">The sequence shown here is derived from an EMBL/GenBank/DDBJ whole genome shotgun (WGS) entry which is preliminary data.</text>
</comment>
<dbReference type="Proteomes" id="UP000320801">
    <property type="component" value="Unassembled WGS sequence"/>
</dbReference>
<feature type="coiled-coil region" evidence="3">
    <location>
        <begin position="715"/>
        <end position="753"/>
    </location>
</feature>
<dbReference type="Gene3D" id="3.40.50.300">
    <property type="entry name" value="P-loop containing nucleotide triphosphate hydrolases"/>
    <property type="match status" value="2"/>
</dbReference>
<keyword evidence="2 5" id="KW-0067">ATP-binding</keyword>
<dbReference type="InterPro" id="IPR003439">
    <property type="entry name" value="ABC_transporter-like_ATP-bd"/>
</dbReference>
<feature type="domain" description="ABC transporter" evidence="4">
    <location>
        <begin position="4"/>
        <end position="240"/>
    </location>
</feature>
<dbReference type="AlphaFoldDB" id="A0A507SYN5"/>
<dbReference type="PANTHER" id="PTHR43790">
    <property type="entry name" value="CARBOHYDRATE TRANSPORT ATP-BINDING PROTEIN MG119-RELATED"/>
    <property type="match status" value="1"/>
</dbReference>
<dbReference type="EMBL" id="SMDN01000001">
    <property type="protein sequence ID" value="TQC54228.1"/>
    <property type="molecule type" value="Genomic_DNA"/>
</dbReference>
<organism evidence="5 6">
    <name type="scientific">Mycoplasmopsis mucosicanis</name>
    <dbReference type="NCBI Taxonomy" id="458208"/>
    <lineage>
        <taxon>Bacteria</taxon>
        <taxon>Bacillati</taxon>
        <taxon>Mycoplasmatota</taxon>
        <taxon>Mycoplasmoidales</taxon>
        <taxon>Metamycoplasmataceae</taxon>
        <taxon>Mycoplasmopsis</taxon>
    </lineage>
</organism>
<dbReference type="Pfam" id="PF00005">
    <property type="entry name" value="ABC_tran"/>
    <property type="match status" value="2"/>
</dbReference>
<keyword evidence="6" id="KW-1185">Reference proteome</keyword>
<evidence type="ECO:0000313" key="5">
    <source>
        <dbReference type="EMBL" id="TQC54228.1"/>
    </source>
</evidence>